<dbReference type="SUPFAM" id="SSF52058">
    <property type="entry name" value="L domain-like"/>
    <property type="match status" value="1"/>
</dbReference>
<dbReference type="InterPro" id="IPR032675">
    <property type="entry name" value="LRR_dom_sf"/>
</dbReference>
<dbReference type="Pfam" id="PF00560">
    <property type="entry name" value="LRR_1"/>
    <property type="match status" value="2"/>
</dbReference>
<dbReference type="EnsemblPlants" id="evm.model.01.274">
    <property type="protein sequence ID" value="cds.evm.model.01.274"/>
    <property type="gene ID" value="evm.TU.01.274"/>
</dbReference>
<sequence>METNILQNIITRHCLVQTIFFISVILICFPKNNQVICHDNNQAQAPATCSCAPPEIIPEVILSFLDQRLAVVYPIIQTFKNTITSDPFGVTKTWVGSDVCSYTGFYCDNPPDNLTATTISSIDFNGFNLAAPTLDGFIDQIPDLALFHANTNKFSGIISPKIATLQYLYELDISNNNFGGPFPTVLLAMTGLTFIDLRYNSFTGVVPPQIFQQSVEALFLNNNNFIQIIPESIGSTPTTLLVLANNKFIGPIPRSIGKATSLTEVLLLNNLLTGCVPYEIGFLRNAILFDASNNLLTGPLPCSLGCLENIEVLNFAGNLLYGKVPEVICELGMLNNFSLADNYFTYVGPHCRRLISNGVLDVKNNCIHGAGLSDQRSIEECALFFMKPRSCLHPSWFTFLPCRSNPHDHEHGHDHSAPFKRPALPHHPHSKRKLLSYDALSRHRQIGVN</sequence>
<dbReference type="AlphaFoldDB" id="A0A803NMG0"/>
<name>A0A803NMG0_CANSA</name>
<dbReference type="Proteomes" id="UP000596661">
    <property type="component" value="Chromosome 1"/>
</dbReference>
<evidence type="ECO:0000256" key="2">
    <source>
        <dbReference type="ARBA" id="ARBA00022525"/>
    </source>
</evidence>
<reference evidence="7" key="1">
    <citation type="submission" date="2018-11" db="EMBL/GenBank/DDBJ databases">
        <authorList>
            <person name="Grassa J C."/>
        </authorList>
    </citation>
    <scope>NUCLEOTIDE SEQUENCE [LARGE SCALE GENOMIC DNA]</scope>
</reference>
<keyword evidence="2" id="KW-0964">Secreted</keyword>
<evidence type="ECO:0000256" key="1">
    <source>
        <dbReference type="ARBA" id="ARBA00004613"/>
    </source>
</evidence>
<evidence type="ECO:0008006" key="9">
    <source>
        <dbReference type="Google" id="ProtNLM"/>
    </source>
</evidence>
<keyword evidence="4" id="KW-0732">Signal</keyword>
<dbReference type="PANTHER" id="PTHR32093:SF128">
    <property type="entry name" value="LEUCINE-RICH REPEAT-CONTAINING N-TERMINAL PLANT-TYPE DOMAIN-CONTAINING PROTEIN"/>
    <property type="match status" value="1"/>
</dbReference>
<dbReference type="OrthoDB" id="676979at2759"/>
<evidence type="ECO:0000313" key="7">
    <source>
        <dbReference type="EnsemblPlants" id="cds.evm.model.01.274"/>
    </source>
</evidence>
<evidence type="ECO:0000256" key="3">
    <source>
        <dbReference type="ARBA" id="ARBA00022614"/>
    </source>
</evidence>
<evidence type="ECO:0000256" key="5">
    <source>
        <dbReference type="ARBA" id="ARBA00022737"/>
    </source>
</evidence>
<proteinExistence type="predicted"/>
<dbReference type="Gramene" id="evm.model.01.274">
    <property type="protein sequence ID" value="cds.evm.model.01.274"/>
    <property type="gene ID" value="evm.TU.01.274"/>
</dbReference>
<feature type="region of interest" description="Disordered" evidence="6">
    <location>
        <begin position="410"/>
        <end position="429"/>
    </location>
</feature>
<protein>
    <recommendedName>
        <fullName evidence="9">Leucine-rich repeat-containing N-terminal plant-type domain-containing protein</fullName>
    </recommendedName>
</protein>
<keyword evidence="3" id="KW-0433">Leucine-rich repeat</keyword>
<dbReference type="InterPro" id="IPR001611">
    <property type="entry name" value="Leu-rich_rpt"/>
</dbReference>
<dbReference type="GO" id="GO:0005576">
    <property type="term" value="C:extracellular region"/>
    <property type="evidence" value="ECO:0007669"/>
    <property type="project" value="UniProtKB-SubCell"/>
</dbReference>
<keyword evidence="5" id="KW-0677">Repeat</keyword>
<evidence type="ECO:0000256" key="4">
    <source>
        <dbReference type="ARBA" id="ARBA00022729"/>
    </source>
</evidence>
<evidence type="ECO:0000313" key="8">
    <source>
        <dbReference type="Proteomes" id="UP000596661"/>
    </source>
</evidence>
<keyword evidence="8" id="KW-1185">Reference proteome</keyword>
<dbReference type="InterPro" id="IPR051582">
    <property type="entry name" value="LRR_extensin-like_regulator"/>
</dbReference>
<organism evidence="7 8">
    <name type="scientific">Cannabis sativa</name>
    <name type="common">Hemp</name>
    <name type="synonym">Marijuana</name>
    <dbReference type="NCBI Taxonomy" id="3483"/>
    <lineage>
        <taxon>Eukaryota</taxon>
        <taxon>Viridiplantae</taxon>
        <taxon>Streptophyta</taxon>
        <taxon>Embryophyta</taxon>
        <taxon>Tracheophyta</taxon>
        <taxon>Spermatophyta</taxon>
        <taxon>Magnoliopsida</taxon>
        <taxon>eudicotyledons</taxon>
        <taxon>Gunneridae</taxon>
        <taxon>Pentapetalae</taxon>
        <taxon>rosids</taxon>
        <taxon>fabids</taxon>
        <taxon>Rosales</taxon>
        <taxon>Cannabaceae</taxon>
        <taxon>Cannabis</taxon>
    </lineage>
</organism>
<comment type="subcellular location">
    <subcellularLocation>
        <location evidence="1">Secreted</location>
    </subcellularLocation>
</comment>
<dbReference type="Gene3D" id="3.80.10.10">
    <property type="entry name" value="Ribonuclease Inhibitor"/>
    <property type="match status" value="2"/>
</dbReference>
<dbReference type="FunFam" id="3.80.10.10:FF:000383">
    <property type="entry name" value="Leucine-rich repeat receptor protein kinase EMS1"/>
    <property type="match status" value="1"/>
</dbReference>
<dbReference type="EMBL" id="UZAU01000008">
    <property type="status" value="NOT_ANNOTATED_CDS"/>
    <property type="molecule type" value="Genomic_DNA"/>
</dbReference>
<accession>A0A803NMG0</accession>
<dbReference type="OMA" id="LRKNCIR"/>
<dbReference type="PANTHER" id="PTHR32093">
    <property type="entry name" value="LEUCINE-RICH REPEAT EXTENSIN-LIKE PROTEIN 3-RELATED"/>
    <property type="match status" value="1"/>
</dbReference>
<evidence type="ECO:0000256" key="6">
    <source>
        <dbReference type="SAM" id="MobiDB-lite"/>
    </source>
</evidence>
<reference evidence="7" key="2">
    <citation type="submission" date="2021-03" db="UniProtKB">
        <authorList>
            <consortium name="EnsemblPlants"/>
        </authorList>
    </citation>
    <scope>IDENTIFICATION</scope>
</reference>